<name>A0A926ZG01_9CYAN</name>
<reference evidence="1" key="2">
    <citation type="submission" date="2020-08" db="EMBL/GenBank/DDBJ databases">
        <authorList>
            <person name="Chen M."/>
            <person name="Teng W."/>
            <person name="Zhao L."/>
            <person name="Hu C."/>
            <person name="Zhou Y."/>
            <person name="Han B."/>
            <person name="Song L."/>
            <person name="Shu W."/>
        </authorList>
    </citation>
    <scope>NUCLEOTIDE SEQUENCE</scope>
    <source>
        <strain evidence="1">FACHB-1375</strain>
    </source>
</reference>
<organism evidence="1 2">
    <name type="scientific">Aerosakkonema funiforme FACHB-1375</name>
    <dbReference type="NCBI Taxonomy" id="2949571"/>
    <lineage>
        <taxon>Bacteria</taxon>
        <taxon>Bacillati</taxon>
        <taxon>Cyanobacteriota</taxon>
        <taxon>Cyanophyceae</taxon>
        <taxon>Oscillatoriophycideae</taxon>
        <taxon>Aerosakkonematales</taxon>
        <taxon>Aerosakkonemataceae</taxon>
        <taxon>Aerosakkonema</taxon>
    </lineage>
</organism>
<dbReference type="Pfam" id="PF05120">
    <property type="entry name" value="GvpG"/>
    <property type="match status" value="1"/>
</dbReference>
<proteinExistence type="predicted"/>
<dbReference type="Proteomes" id="UP000641646">
    <property type="component" value="Unassembled WGS sequence"/>
</dbReference>
<accession>A0A926ZG01</accession>
<dbReference type="InterPro" id="IPR007804">
    <property type="entry name" value="GvpG"/>
</dbReference>
<comment type="caution">
    <text evidence="1">The sequence shown here is derived from an EMBL/GenBank/DDBJ whole genome shotgun (WGS) entry which is preliminary data.</text>
</comment>
<evidence type="ECO:0000313" key="2">
    <source>
        <dbReference type="Proteomes" id="UP000641646"/>
    </source>
</evidence>
<sequence>MSLKLLLFPIMGPITGLAWIGQQIQERANTEYDATENLHKQLLALQLAFDIGDISEEEFEIQEEELLLKIQALSEESETAAEIV</sequence>
<dbReference type="EMBL" id="JACJPW010000017">
    <property type="protein sequence ID" value="MBD2181194.1"/>
    <property type="molecule type" value="Genomic_DNA"/>
</dbReference>
<dbReference type="AlphaFoldDB" id="A0A926ZG01"/>
<evidence type="ECO:0000313" key="1">
    <source>
        <dbReference type="EMBL" id="MBD2181194.1"/>
    </source>
</evidence>
<protein>
    <submittedName>
        <fullName evidence="1">Gas vesicle protein GvpG</fullName>
    </submittedName>
</protein>
<dbReference type="RefSeq" id="WP_190463956.1">
    <property type="nucleotide sequence ID" value="NZ_JACJPW010000017.1"/>
</dbReference>
<reference evidence="1" key="1">
    <citation type="journal article" date="2015" name="ISME J.">
        <title>Draft Genome Sequence of Streptomyces incarnatus NRRL8089, which Produces the Nucleoside Antibiotic Sinefungin.</title>
        <authorList>
            <person name="Oshima K."/>
            <person name="Hattori M."/>
            <person name="Shimizu H."/>
            <person name="Fukuda K."/>
            <person name="Nemoto M."/>
            <person name="Inagaki K."/>
            <person name="Tamura T."/>
        </authorList>
    </citation>
    <scope>NUCLEOTIDE SEQUENCE</scope>
    <source>
        <strain evidence="1">FACHB-1375</strain>
    </source>
</reference>
<gene>
    <name evidence="1" type="ORF">H6G03_08775</name>
</gene>
<keyword evidence="2" id="KW-1185">Reference proteome</keyword>